<comment type="caution">
    <text evidence="2">The sequence shown here is derived from an EMBL/GenBank/DDBJ whole genome shotgun (WGS) entry which is preliminary data.</text>
</comment>
<keyword evidence="3" id="KW-1185">Reference proteome</keyword>
<proteinExistence type="predicted"/>
<dbReference type="Proteomes" id="UP001187192">
    <property type="component" value="Unassembled WGS sequence"/>
</dbReference>
<protein>
    <submittedName>
        <fullName evidence="2">Uncharacterized protein</fullName>
    </submittedName>
</protein>
<evidence type="ECO:0000313" key="2">
    <source>
        <dbReference type="EMBL" id="GMN36561.1"/>
    </source>
</evidence>
<dbReference type="EMBL" id="BTGU01000006">
    <property type="protein sequence ID" value="GMN36561.1"/>
    <property type="molecule type" value="Genomic_DNA"/>
</dbReference>
<reference evidence="2" key="1">
    <citation type="submission" date="2023-07" db="EMBL/GenBank/DDBJ databases">
        <title>draft genome sequence of fig (Ficus carica).</title>
        <authorList>
            <person name="Takahashi T."/>
            <person name="Nishimura K."/>
        </authorList>
    </citation>
    <scope>NUCLEOTIDE SEQUENCE</scope>
</reference>
<feature type="region of interest" description="Disordered" evidence="1">
    <location>
        <begin position="68"/>
        <end position="90"/>
    </location>
</feature>
<feature type="region of interest" description="Disordered" evidence="1">
    <location>
        <begin position="1"/>
        <end position="27"/>
    </location>
</feature>
<dbReference type="AlphaFoldDB" id="A0AA88A9S1"/>
<accession>A0AA88A9S1</accession>
<feature type="compositionally biased region" description="Basic and acidic residues" evidence="1">
    <location>
        <begin position="69"/>
        <end position="80"/>
    </location>
</feature>
<gene>
    <name evidence="2" type="ORF">TIFTF001_006123</name>
</gene>
<name>A0AA88A9S1_FICCA</name>
<feature type="compositionally biased region" description="Basic and acidic residues" evidence="1">
    <location>
        <begin position="10"/>
        <end position="24"/>
    </location>
</feature>
<evidence type="ECO:0000313" key="3">
    <source>
        <dbReference type="Proteomes" id="UP001187192"/>
    </source>
</evidence>
<evidence type="ECO:0000256" key="1">
    <source>
        <dbReference type="SAM" id="MobiDB-lite"/>
    </source>
</evidence>
<organism evidence="2 3">
    <name type="scientific">Ficus carica</name>
    <name type="common">Common fig</name>
    <dbReference type="NCBI Taxonomy" id="3494"/>
    <lineage>
        <taxon>Eukaryota</taxon>
        <taxon>Viridiplantae</taxon>
        <taxon>Streptophyta</taxon>
        <taxon>Embryophyta</taxon>
        <taxon>Tracheophyta</taxon>
        <taxon>Spermatophyta</taxon>
        <taxon>Magnoliopsida</taxon>
        <taxon>eudicotyledons</taxon>
        <taxon>Gunneridae</taxon>
        <taxon>Pentapetalae</taxon>
        <taxon>rosids</taxon>
        <taxon>fabids</taxon>
        <taxon>Rosales</taxon>
        <taxon>Moraceae</taxon>
        <taxon>Ficeae</taxon>
        <taxon>Ficus</taxon>
    </lineage>
</organism>
<sequence length="90" mass="9819">MEMESGSSDGIRDRIRGESPRSDDMLLSSSSVIVAAERQTDCAINELGETNRTFQACLEILGAINHHGKGSENRRLETSPKSRVGRSVLT</sequence>